<keyword evidence="4" id="KW-0812">Transmembrane</keyword>
<dbReference type="Gene3D" id="1.20.1110.10">
    <property type="entry name" value="Calcium-transporting ATPase, transmembrane domain"/>
    <property type="match status" value="1"/>
</dbReference>
<sequence>MIGLTSIQVSELLKQYGLNSIKEEKKKLLVIKFIEQFNNFLTILLFIAAGLSFLIGEKIDGGLILAIVILNGIFGVYQEFQAEESLAVLKKITVTKVRVIRDGKEQEIDSIYLVPGDLVKIEEGTKISADGKLLEVVNLEINESILTGESLAITKRIKDDLFSGTIVSRGRGIYQVTLIGMQTRFGKI</sequence>
<dbReference type="InterPro" id="IPR004014">
    <property type="entry name" value="ATPase_P-typ_cation-transptr_N"/>
</dbReference>
<keyword evidence="2" id="KW-0547">Nucleotide-binding</keyword>
<comment type="caution">
    <text evidence="6">The sequence shown here is derived from an EMBL/GenBank/DDBJ whole genome shotgun (WGS) entry which is preliminary data.</text>
</comment>
<evidence type="ECO:0000256" key="2">
    <source>
        <dbReference type="ARBA" id="ARBA00022741"/>
    </source>
</evidence>
<evidence type="ECO:0000256" key="3">
    <source>
        <dbReference type="ARBA" id="ARBA00022840"/>
    </source>
</evidence>
<comment type="subcellular location">
    <subcellularLocation>
        <location evidence="1">Membrane</location>
        <topology evidence="1">Multi-pass membrane protein</topology>
    </subcellularLocation>
</comment>
<dbReference type="GO" id="GO:0005524">
    <property type="term" value="F:ATP binding"/>
    <property type="evidence" value="ECO:0007669"/>
    <property type="project" value="UniProtKB-KW"/>
</dbReference>
<keyword evidence="4" id="KW-1133">Transmembrane helix</keyword>
<proteinExistence type="predicted"/>
<dbReference type="GO" id="GO:0016020">
    <property type="term" value="C:membrane"/>
    <property type="evidence" value="ECO:0007669"/>
    <property type="project" value="UniProtKB-SubCell"/>
</dbReference>
<dbReference type="SMART" id="SM00831">
    <property type="entry name" value="Cation_ATPase_N"/>
    <property type="match status" value="1"/>
</dbReference>
<dbReference type="Pfam" id="PF00122">
    <property type="entry name" value="E1-E2_ATPase"/>
    <property type="match status" value="1"/>
</dbReference>
<dbReference type="Proteomes" id="UP000230802">
    <property type="component" value="Unassembled WGS sequence"/>
</dbReference>
<reference evidence="6 7" key="1">
    <citation type="submission" date="2017-09" db="EMBL/GenBank/DDBJ databases">
        <title>Depth-based differentiation of microbial function through sediment-hosted aquifers and enrichment of novel symbionts in the deep terrestrial subsurface.</title>
        <authorList>
            <person name="Probst A.J."/>
            <person name="Ladd B."/>
            <person name="Jarett J.K."/>
            <person name="Geller-Mcgrath D.E."/>
            <person name="Sieber C.M."/>
            <person name="Emerson J.B."/>
            <person name="Anantharaman K."/>
            <person name="Thomas B.C."/>
            <person name="Malmstrom R."/>
            <person name="Stieglmeier M."/>
            <person name="Klingl A."/>
            <person name="Woyke T."/>
            <person name="Ryan C.M."/>
            <person name="Banfield J.F."/>
        </authorList>
    </citation>
    <scope>NUCLEOTIDE SEQUENCE [LARGE SCALE GENOMIC DNA]</scope>
    <source>
        <strain evidence="6">CG22_combo_CG10-13_8_21_14_all_33_16</strain>
    </source>
</reference>
<evidence type="ECO:0000313" key="7">
    <source>
        <dbReference type="Proteomes" id="UP000230802"/>
    </source>
</evidence>
<dbReference type="AlphaFoldDB" id="A0A2H0C4F5"/>
<feature type="transmembrane region" description="Helical" evidence="4">
    <location>
        <begin position="37"/>
        <end position="55"/>
    </location>
</feature>
<gene>
    <name evidence="6" type="ORF">COW96_00540</name>
</gene>
<dbReference type="EMBL" id="PCTD01000023">
    <property type="protein sequence ID" value="PIP64805.1"/>
    <property type="molecule type" value="Genomic_DNA"/>
</dbReference>
<dbReference type="Gene3D" id="2.70.150.10">
    <property type="entry name" value="Calcium-transporting ATPase, cytoplasmic transduction domain A"/>
    <property type="match status" value="1"/>
</dbReference>
<dbReference type="SUPFAM" id="SSF81653">
    <property type="entry name" value="Calcium ATPase, transduction domain A"/>
    <property type="match status" value="1"/>
</dbReference>
<evidence type="ECO:0000256" key="1">
    <source>
        <dbReference type="ARBA" id="ARBA00004141"/>
    </source>
</evidence>
<evidence type="ECO:0000313" key="6">
    <source>
        <dbReference type="EMBL" id="PIP64805.1"/>
    </source>
</evidence>
<dbReference type="PANTHER" id="PTHR42861">
    <property type="entry name" value="CALCIUM-TRANSPORTING ATPASE"/>
    <property type="match status" value="1"/>
</dbReference>
<dbReference type="GO" id="GO:0016887">
    <property type="term" value="F:ATP hydrolysis activity"/>
    <property type="evidence" value="ECO:0007669"/>
    <property type="project" value="InterPro"/>
</dbReference>
<dbReference type="InterPro" id="IPR001757">
    <property type="entry name" value="P_typ_ATPase"/>
</dbReference>
<dbReference type="InterPro" id="IPR059000">
    <property type="entry name" value="ATPase_P-type_domA"/>
</dbReference>
<dbReference type="NCBIfam" id="TIGR01494">
    <property type="entry name" value="ATPase_P-type"/>
    <property type="match status" value="1"/>
</dbReference>
<evidence type="ECO:0000256" key="4">
    <source>
        <dbReference type="SAM" id="Phobius"/>
    </source>
</evidence>
<dbReference type="Pfam" id="PF00690">
    <property type="entry name" value="Cation_ATPase_N"/>
    <property type="match status" value="1"/>
</dbReference>
<dbReference type="SUPFAM" id="SSF81665">
    <property type="entry name" value="Calcium ATPase, transmembrane domain M"/>
    <property type="match status" value="1"/>
</dbReference>
<organism evidence="6 7">
    <name type="scientific">Candidatus Roizmanbacteria bacterium CG22_combo_CG10-13_8_21_14_all_33_16</name>
    <dbReference type="NCBI Taxonomy" id="1974859"/>
    <lineage>
        <taxon>Bacteria</taxon>
        <taxon>Candidatus Roizmaniibacteriota</taxon>
    </lineage>
</organism>
<feature type="domain" description="Cation-transporting P-type ATPase N-terminal" evidence="5">
    <location>
        <begin position="3"/>
        <end position="57"/>
    </location>
</feature>
<keyword evidence="4" id="KW-0472">Membrane</keyword>
<name>A0A2H0C4F5_9BACT</name>
<feature type="non-terminal residue" evidence="6">
    <location>
        <position position="188"/>
    </location>
</feature>
<protein>
    <submittedName>
        <fullName evidence="6">ATPase</fullName>
    </submittedName>
</protein>
<dbReference type="InterPro" id="IPR008250">
    <property type="entry name" value="ATPase_P-typ_transduc_dom_A_sf"/>
</dbReference>
<evidence type="ECO:0000259" key="5">
    <source>
        <dbReference type="SMART" id="SM00831"/>
    </source>
</evidence>
<accession>A0A2H0C4F5</accession>
<keyword evidence="3" id="KW-0067">ATP-binding</keyword>
<dbReference type="InterPro" id="IPR023298">
    <property type="entry name" value="ATPase_P-typ_TM_dom_sf"/>
</dbReference>